<organism evidence="1">
    <name type="scientific">Aphanomyces astaci</name>
    <name type="common">Crayfish plague agent</name>
    <dbReference type="NCBI Taxonomy" id="112090"/>
    <lineage>
        <taxon>Eukaryota</taxon>
        <taxon>Sar</taxon>
        <taxon>Stramenopiles</taxon>
        <taxon>Oomycota</taxon>
        <taxon>Saprolegniomycetes</taxon>
        <taxon>Saprolegniales</taxon>
        <taxon>Verrucalvaceae</taxon>
        <taxon>Aphanomyces</taxon>
    </lineage>
</organism>
<gene>
    <name evidence="1" type="ORF">H257_14743</name>
</gene>
<reference evidence="1" key="1">
    <citation type="submission" date="2013-12" db="EMBL/GenBank/DDBJ databases">
        <title>The Genome Sequence of Aphanomyces astaci APO3.</title>
        <authorList>
            <consortium name="The Broad Institute Genomics Platform"/>
            <person name="Russ C."/>
            <person name="Tyler B."/>
            <person name="van West P."/>
            <person name="Dieguez-Uribeondo J."/>
            <person name="Young S.K."/>
            <person name="Zeng Q."/>
            <person name="Gargeya S."/>
            <person name="Fitzgerald M."/>
            <person name="Abouelleil A."/>
            <person name="Alvarado L."/>
            <person name="Chapman S.B."/>
            <person name="Gainer-Dewar J."/>
            <person name="Goldberg J."/>
            <person name="Griggs A."/>
            <person name="Gujja S."/>
            <person name="Hansen M."/>
            <person name="Howarth C."/>
            <person name="Imamovic A."/>
            <person name="Ireland A."/>
            <person name="Larimer J."/>
            <person name="McCowan C."/>
            <person name="Murphy C."/>
            <person name="Pearson M."/>
            <person name="Poon T.W."/>
            <person name="Priest M."/>
            <person name="Roberts A."/>
            <person name="Saif S."/>
            <person name="Shea T."/>
            <person name="Sykes S."/>
            <person name="Wortman J."/>
            <person name="Nusbaum C."/>
            <person name="Birren B."/>
        </authorList>
    </citation>
    <scope>NUCLEOTIDE SEQUENCE [LARGE SCALE GENOMIC DNA]</scope>
    <source>
        <strain evidence="1">APO3</strain>
    </source>
</reference>
<dbReference type="RefSeq" id="XP_009840931.1">
    <property type="nucleotide sequence ID" value="XM_009842629.1"/>
</dbReference>
<protein>
    <submittedName>
        <fullName evidence="1">Uncharacterized protein</fullName>
    </submittedName>
</protein>
<accession>W4FS18</accession>
<dbReference type="EMBL" id="KI913174">
    <property type="protein sequence ID" value="ETV69604.1"/>
    <property type="molecule type" value="Genomic_DNA"/>
</dbReference>
<sequence length="136" mass="14747">MLFDEVVVQYPGAEVRLGPNASVVEDPTFESAMVKARSNPPRLPFPSTDIEHVRAAVLCDAVRFNVINPLVQANKASLPRPNVMSMHMELPDRTVHCNAAVSVCGIADGKTICCDQASEVCIVRRGCLSQDRLTVA</sequence>
<evidence type="ECO:0000313" key="1">
    <source>
        <dbReference type="EMBL" id="ETV69604.1"/>
    </source>
</evidence>
<name>W4FS18_APHAT</name>
<dbReference type="AlphaFoldDB" id="W4FS18"/>
<dbReference type="GeneID" id="20816739"/>
<dbReference type="VEuPathDB" id="FungiDB:H257_14743"/>
<proteinExistence type="predicted"/>